<gene>
    <name evidence="2" type="ORF">TR120459</name>
</gene>
<dbReference type="AlphaFoldDB" id="A0A0X3Q4A7"/>
<protein>
    <submittedName>
        <fullName evidence="2">Uncharacterized protein</fullName>
    </submittedName>
</protein>
<proteinExistence type="predicted"/>
<evidence type="ECO:0000313" key="2">
    <source>
        <dbReference type="EMBL" id="JAP57067.1"/>
    </source>
</evidence>
<sequence>MGEIMTNALHKSQITESNSSTLDGVKTKTRETGVAISGLLAILSQSYLMPSADHLGFEPANFGPNNSLAIVSDDMHRVLQGKGKAPVFSFCDVGTNEVRQNQLCPDEPYEKTQTWMTYIPVPRNILKDEFSSRIIQNGSLKRCPASAVLSNQLFI</sequence>
<feature type="compositionally biased region" description="Polar residues" evidence="1">
    <location>
        <begin position="9"/>
        <end position="22"/>
    </location>
</feature>
<reference evidence="2" key="1">
    <citation type="submission" date="2016-01" db="EMBL/GenBank/DDBJ databases">
        <title>Reference transcriptome for the parasite Schistocephalus solidus: insights into the molecular evolution of parasitism.</title>
        <authorList>
            <person name="Hebert F.O."/>
            <person name="Grambauer S."/>
            <person name="Barber I."/>
            <person name="Landry C.R."/>
            <person name="Aubin-Horth N."/>
        </authorList>
    </citation>
    <scope>NUCLEOTIDE SEQUENCE</scope>
</reference>
<dbReference type="EMBL" id="GEEE01006158">
    <property type="protein sequence ID" value="JAP57067.1"/>
    <property type="molecule type" value="Transcribed_RNA"/>
</dbReference>
<accession>A0A0X3Q4A7</accession>
<name>A0A0X3Q4A7_SCHSO</name>
<evidence type="ECO:0000256" key="1">
    <source>
        <dbReference type="SAM" id="MobiDB-lite"/>
    </source>
</evidence>
<organism evidence="2">
    <name type="scientific">Schistocephalus solidus</name>
    <name type="common">Tapeworm</name>
    <dbReference type="NCBI Taxonomy" id="70667"/>
    <lineage>
        <taxon>Eukaryota</taxon>
        <taxon>Metazoa</taxon>
        <taxon>Spiralia</taxon>
        <taxon>Lophotrochozoa</taxon>
        <taxon>Platyhelminthes</taxon>
        <taxon>Cestoda</taxon>
        <taxon>Eucestoda</taxon>
        <taxon>Diphyllobothriidea</taxon>
        <taxon>Diphyllobothriidae</taxon>
        <taxon>Schistocephalus</taxon>
    </lineage>
</organism>
<feature type="region of interest" description="Disordered" evidence="1">
    <location>
        <begin position="1"/>
        <end position="25"/>
    </location>
</feature>